<feature type="compositionally biased region" description="Low complexity" evidence="1">
    <location>
        <begin position="259"/>
        <end position="268"/>
    </location>
</feature>
<feature type="compositionally biased region" description="Basic and acidic residues" evidence="1">
    <location>
        <begin position="439"/>
        <end position="449"/>
    </location>
</feature>
<protein>
    <submittedName>
        <fullName evidence="2">Uncharacterized protein</fullName>
    </submittedName>
</protein>
<name>A0A2H3JFD4_WOLCO</name>
<feature type="region of interest" description="Disordered" evidence="1">
    <location>
        <begin position="226"/>
        <end position="326"/>
    </location>
</feature>
<evidence type="ECO:0000256" key="1">
    <source>
        <dbReference type="SAM" id="MobiDB-lite"/>
    </source>
</evidence>
<feature type="compositionally biased region" description="Basic and acidic residues" evidence="1">
    <location>
        <begin position="59"/>
        <end position="74"/>
    </location>
</feature>
<reference evidence="2 3" key="1">
    <citation type="journal article" date="2012" name="Science">
        <title>The Paleozoic origin of enzymatic lignin decomposition reconstructed from 31 fungal genomes.</title>
        <authorList>
            <person name="Floudas D."/>
            <person name="Binder M."/>
            <person name="Riley R."/>
            <person name="Barry K."/>
            <person name="Blanchette R.A."/>
            <person name="Henrissat B."/>
            <person name="Martinez A.T."/>
            <person name="Otillar R."/>
            <person name="Spatafora J.W."/>
            <person name="Yadav J.S."/>
            <person name="Aerts A."/>
            <person name="Benoit I."/>
            <person name="Boyd A."/>
            <person name="Carlson A."/>
            <person name="Copeland A."/>
            <person name="Coutinho P.M."/>
            <person name="de Vries R.P."/>
            <person name="Ferreira P."/>
            <person name="Findley K."/>
            <person name="Foster B."/>
            <person name="Gaskell J."/>
            <person name="Glotzer D."/>
            <person name="Gorecki P."/>
            <person name="Heitman J."/>
            <person name="Hesse C."/>
            <person name="Hori C."/>
            <person name="Igarashi K."/>
            <person name="Jurgens J.A."/>
            <person name="Kallen N."/>
            <person name="Kersten P."/>
            <person name="Kohler A."/>
            <person name="Kuees U."/>
            <person name="Kumar T.K.A."/>
            <person name="Kuo A."/>
            <person name="LaButti K."/>
            <person name="Larrondo L.F."/>
            <person name="Lindquist E."/>
            <person name="Ling A."/>
            <person name="Lombard V."/>
            <person name="Lucas S."/>
            <person name="Lundell T."/>
            <person name="Martin R."/>
            <person name="McLaughlin D.J."/>
            <person name="Morgenstern I."/>
            <person name="Morin E."/>
            <person name="Murat C."/>
            <person name="Nagy L.G."/>
            <person name="Nolan M."/>
            <person name="Ohm R.A."/>
            <person name="Patyshakuliyeva A."/>
            <person name="Rokas A."/>
            <person name="Ruiz-Duenas F.J."/>
            <person name="Sabat G."/>
            <person name="Salamov A."/>
            <person name="Samejima M."/>
            <person name="Schmutz J."/>
            <person name="Slot J.C."/>
            <person name="St John F."/>
            <person name="Stenlid J."/>
            <person name="Sun H."/>
            <person name="Sun S."/>
            <person name="Syed K."/>
            <person name="Tsang A."/>
            <person name="Wiebenga A."/>
            <person name="Young D."/>
            <person name="Pisabarro A."/>
            <person name="Eastwood D.C."/>
            <person name="Martin F."/>
            <person name="Cullen D."/>
            <person name="Grigoriev I.V."/>
            <person name="Hibbett D.S."/>
        </authorList>
    </citation>
    <scope>NUCLEOTIDE SEQUENCE [LARGE SCALE GENOMIC DNA]</scope>
    <source>
        <strain evidence="2 3">MD-104</strain>
    </source>
</reference>
<gene>
    <name evidence="2" type="ORF">WOLCODRAFT_168115</name>
</gene>
<dbReference type="Proteomes" id="UP000218811">
    <property type="component" value="Unassembled WGS sequence"/>
</dbReference>
<feature type="compositionally biased region" description="Polar residues" evidence="1">
    <location>
        <begin position="383"/>
        <end position="396"/>
    </location>
</feature>
<dbReference type="AlphaFoldDB" id="A0A2H3JFD4"/>
<feature type="compositionally biased region" description="Polar residues" evidence="1">
    <location>
        <begin position="138"/>
        <end position="148"/>
    </location>
</feature>
<sequence length="564" mass="61035">MLTGTGGVLFIEADLARGRARSPNVQMELGEKTRPTEWRTVAPLPVKKILPQLRQSQRIAEKAQRMADLSREPPRLSATEPKRVRSTADSPTHRGKKRKHTPEVDVSRKRIRASTASLQRHRPGVLSEVMTGEPDASSGLTSHYTAHNPTCRGQKRKRTPEVDVSQKKGRASTGYSKSHKHGAPLEAQTLIGDSNTVVDAIDCSSAAPSSPDAACHDRQVLLPMELDSRPRSPPYYPNPLPGNGDGAETDDPSKDMRASTSSSCLTTLSHDHKQLTETDETSRKKKLSPGVRSKDDPEDDSESDGFVTAPCPSDDNAPDSGDLGRGAVPPVAQFYLAGNDATADEVASPYQKVTAETVHPHGGGTAIGGNSSITFTTIAQPTSGVTRPLSVPTTRCMSDDETRTTDDDGYIPSGEETSEEENRLHNFRTNIIGNDDDVDHTTSSEENSKVVECSDIDGQSQSNDEAALDDTGINSVDGDDGMDTPRASKSSLYSRHASIADIEEKDFSDEDVDEVNSRRDLVWIPQEQMEAAYAARMRLPSRSLRAKAQETQPQMGPGIVTTTT</sequence>
<keyword evidence="3" id="KW-1185">Reference proteome</keyword>
<feature type="compositionally biased region" description="Basic and acidic residues" evidence="1">
    <location>
        <begin position="397"/>
        <end position="406"/>
    </location>
</feature>
<feature type="region of interest" description="Disordered" evidence="1">
    <location>
        <begin position="57"/>
        <end position="183"/>
    </location>
</feature>
<organism evidence="2 3">
    <name type="scientific">Wolfiporia cocos (strain MD-104)</name>
    <name type="common">Brown rot fungus</name>
    <dbReference type="NCBI Taxonomy" id="742152"/>
    <lineage>
        <taxon>Eukaryota</taxon>
        <taxon>Fungi</taxon>
        <taxon>Dikarya</taxon>
        <taxon>Basidiomycota</taxon>
        <taxon>Agaricomycotina</taxon>
        <taxon>Agaricomycetes</taxon>
        <taxon>Polyporales</taxon>
        <taxon>Phaeolaceae</taxon>
        <taxon>Wolfiporia</taxon>
    </lineage>
</organism>
<dbReference type="EMBL" id="KB467845">
    <property type="protein sequence ID" value="PCH35424.1"/>
    <property type="molecule type" value="Genomic_DNA"/>
</dbReference>
<feature type="region of interest" description="Disordered" evidence="1">
    <location>
        <begin position="383"/>
        <end position="494"/>
    </location>
</feature>
<evidence type="ECO:0000313" key="3">
    <source>
        <dbReference type="Proteomes" id="UP000218811"/>
    </source>
</evidence>
<feature type="compositionally biased region" description="Pro residues" evidence="1">
    <location>
        <begin position="231"/>
        <end position="240"/>
    </location>
</feature>
<feature type="compositionally biased region" description="Basic and acidic residues" evidence="1">
    <location>
        <begin position="269"/>
        <end position="282"/>
    </location>
</feature>
<evidence type="ECO:0000313" key="2">
    <source>
        <dbReference type="EMBL" id="PCH35424.1"/>
    </source>
</evidence>
<proteinExistence type="predicted"/>
<accession>A0A2H3JFD4</accession>